<organism evidence="15 16">
    <name type="scientific">Leuconostoc citreum</name>
    <dbReference type="NCBI Taxonomy" id="33964"/>
    <lineage>
        <taxon>Bacteria</taxon>
        <taxon>Bacillati</taxon>
        <taxon>Bacillota</taxon>
        <taxon>Bacilli</taxon>
        <taxon>Lactobacillales</taxon>
        <taxon>Lactobacillaceae</taxon>
        <taxon>Leuconostoc</taxon>
    </lineage>
</organism>
<evidence type="ECO:0000256" key="5">
    <source>
        <dbReference type="ARBA" id="ARBA00022763"/>
    </source>
</evidence>
<protein>
    <recommendedName>
        <fullName evidence="12">UvrABC system protein A</fullName>
    </recommendedName>
    <alternativeName>
        <fullName evidence="13">Excinuclease ABC subunit A</fullName>
    </alternativeName>
</protein>
<keyword evidence="2" id="KW-0963">Cytoplasm</keyword>
<dbReference type="SUPFAM" id="SSF52540">
    <property type="entry name" value="P-loop containing nucleoside triphosphate hydrolases"/>
    <property type="match status" value="2"/>
</dbReference>
<evidence type="ECO:0000256" key="13">
    <source>
        <dbReference type="ARBA" id="ARBA00042156"/>
    </source>
</evidence>
<evidence type="ECO:0000256" key="6">
    <source>
        <dbReference type="ARBA" id="ARBA00022769"/>
    </source>
</evidence>
<dbReference type="InterPro" id="IPR027417">
    <property type="entry name" value="P-loop_NTPase"/>
</dbReference>
<evidence type="ECO:0000256" key="9">
    <source>
        <dbReference type="ARBA" id="ARBA00023125"/>
    </source>
</evidence>
<reference evidence="15 16" key="1">
    <citation type="submission" date="2019-04" db="EMBL/GenBank/DDBJ databases">
        <title>A pseudo-fructophilic Leuconostoc citreum strain F192-5 isolated from peel of satsuma mandarin: the first report for isolation and characterization of strain-dependent fructophilic-like characteristics.</title>
        <authorList>
            <person name="Maeno S."/>
            <person name="Tanizawa Y."/>
            <person name="Kajikawa A."/>
            <person name="Kanesaki Y."/>
            <person name="Kubota E."/>
            <person name="Arita M."/>
            <person name="Leon D."/>
            <person name="Endo A."/>
        </authorList>
    </citation>
    <scope>NUCLEOTIDE SEQUENCE [LARGE SCALE GENOMIC DNA]</scope>
    <source>
        <strain evidence="15 16">F192-5</strain>
    </source>
</reference>
<dbReference type="InterPro" id="IPR017871">
    <property type="entry name" value="ABC_transporter-like_CS"/>
</dbReference>
<dbReference type="GO" id="GO:0004518">
    <property type="term" value="F:nuclease activity"/>
    <property type="evidence" value="ECO:0007669"/>
    <property type="project" value="UniProtKB-KW"/>
</dbReference>
<keyword evidence="9" id="KW-0238">DNA-binding</keyword>
<dbReference type="Pfam" id="PF00005">
    <property type="entry name" value="ABC_tran"/>
    <property type="match status" value="1"/>
</dbReference>
<dbReference type="PROSITE" id="PS50893">
    <property type="entry name" value="ABC_TRANSPORTER_2"/>
    <property type="match status" value="2"/>
</dbReference>
<feature type="domain" description="ABC transporter" evidence="14">
    <location>
        <begin position="449"/>
        <end position="743"/>
    </location>
</feature>
<dbReference type="Gene3D" id="1.20.1580.10">
    <property type="entry name" value="ABC transporter ATPase like domain"/>
    <property type="match status" value="2"/>
</dbReference>
<evidence type="ECO:0000256" key="11">
    <source>
        <dbReference type="ARBA" id="ARBA00038000"/>
    </source>
</evidence>
<evidence type="ECO:0000256" key="12">
    <source>
        <dbReference type="ARBA" id="ARBA00039316"/>
    </source>
</evidence>
<keyword evidence="7" id="KW-0067">ATP-binding</keyword>
<dbReference type="InterPro" id="IPR003593">
    <property type="entry name" value="AAA+_ATPase"/>
</dbReference>
<dbReference type="GO" id="GO:0006281">
    <property type="term" value="P:DNA repair"/>
    <property type="evidence" value="ECO:0007669"/>
    <property type="project" value="UniProtKB-KW"/>
</dbReference>
<feature type="domain" description="ABC transporter" evidence="14">
    <location>
        <begin position="1"/>
        <end position="440"/>
    </location>
</feature>
<evidence type="ECO:0000256" key="4">
    <source>
        <dbReference type="ARBA" id="ARBA00022741"/>
    </source>
</evidence>
<comment type="subcellular location">
    <subcellularLocation>
        <location evidence="1">Cytoplasm</location>
    </subcellularLocation>
</comment>
<keyword evidence="10" id="KW-0234">DNA repair</keyword>
<name>A0A5A5U2M6_LEUCI</name>
<dbReference type="PANTHER" id="PTHR43152:SF3">
    <property type="entry name" value="UVRABC SYSTEM PROTEIN A"/>
    <property type="match status" value="1"/>
</dbReference>
<keyword evidence="3" id="KW-0677">Repeat</keyword>
<dbReference type="Gene3D" id="3.40.50.300">
    <property type="entry name" value="P-loop containing nucleotide triphosphate hydrolases"/>
    <property type="match status" value="2"/>
</dbReference>
<dbReference type="PROSITE" id="PS00211">
    <property type="entry name" value="ABC_TRANSPORTER_1"/>
    <property type="match status" value="1"/>
</dbReference>
<evidence type="ECO:0000256" key="2">
    <source>
        <dbReference type="ARBA" id="ARBA00022490"/>
    </source>
</evidence>
<dbReference type="CDD" id="cd03270">
    <property type="entry name" value="ABC_UvrA_I"/>
    <property type="match status" value="1"/>
</dbReference>
<keyword evidence="8" id="KW-0267">Excision nuclease</keyword>
<evidence type="ECO:0000259" key="14">
    <source>
        <dbReference type="PROSITE" id="PS50893"/>
    </source>
</evidence>
<evidence type="ECO:0000256" key="8">
    <source>
        <dbReference type="ARBA" id="ARBA00022881"/>
    </source>
</evidence>
<evidence type="ECO:0000313" key="15">
    <source>
        <dbReference type="EMBL" id="GDZ84286.1"/>
    </source>
</evidence>
<dbReference type="PANTHER" id="PTHR43152">
    <property type="entry name" value="UVRABC SYSTEM PROTEIN A"/>
    <property type="match status" value="1"/>
</dbReference>
<sequence>MANQWIEIEHANQNNLKDISVTIPKHKMTVFTGVSGSGKSSLVFDTIVAQSRRELNETFSSYVQHVLPKYGRPSVSRIKNLPIAIPIEQRQMRGNVRSTVGTYTELYTYLRLLFSRIGVPFVGYSDAFSFNDPQGQCPICNGLGLQKKIDLHQLVDFDKSLNEGPINFPTFGRDAWRWKRYAYSGLFDLDKKIKDYSKKELDLLLYSPQIKLNHAANGWPKTALYEGLVPRFERSIINTDEGKRHAAQLAVFVHSELCSACHGARLNQAALSSKINGQNIYELSTLQINELKDFIQTIDNELVADVKHKIIDYADALMQIGLDYLNLARRTETLSGGEAQRLKIAKHMTSSLNDVLYVLDEPSAGLHPKDIEKIMFCLARLKNQGNTILIVEHNPLLIKKADYVIDIGPGAGVNGGEVIFSGTIDQFLLSSTQTNRLIQRPLQYAQQQCELSHWFLFDDQSANTVNHVSFKIPQQALTVICGVAGSGKSSLAKIINQQLTQSGQDVISISQKEIGKSSRSTLITYLDIFTEIRHLFAQTCHVSAALFSFNSQGACPNCKGKGVIVHNMYFMDNMTTTCELCSGTRYRPEVLAYKYNGKTIVDVLAMTASQALTFFKKQPKIKQGLQAINDVGLGYLKLDQSFTTLSGGELQRAKLSKYLNQKGSVYIMDEPSAGLHLKDIDLLLALFSSLIKKGNTIVIIEHNLNLISQGDWLIETGPGGGKYGGHIIFTGTVSDLKQSDDEITKPYLP</sequence>
<evidence type="ECO:0000256" key="3">
    <source>
        <dbReference type="ARBA" id="ARBA00022737"/>
    </source>
</evidence>
<dbReference type="AlphaFoldDB" id="A0A5A5U2M6"/>
<comment type="caution">
    <text evidence="15">The sequence shown here is derived from an EMBL/GenBank/DDBJ whole genome shotgun (WGS) entry which is preliminary data.</text>
</comment>
<dbReference type="GO" id="GO:0016887">
    <property type="term" value="F:ATP hydrolysis activity"/>
    <property type="evidence" value="ECO:0007669"/>
    <property type="project" value="InterPro"/>
</dbReference>
<evidence type="ECO:0000256" key="10">
    <source>
        <dbReference type="ARBA" id="ARBA00023204"/>
    </source>
</evidence>
<dbReference type="Proteomes" id="UP000323274">
    <property type="component" value="Unassembled WGS sequence"/>
</dbReference>
<comment type="similarity">
    <text evidence="11">Belongs to the ABC transporter superfamily. UvrA family.</text>
</comment>
<dbReference type="GO" id="GO:0005524">
    <property type="term" value="F:ATP binding"/>
    <property type="evidence" value="ECO:0007669"/>
    <property type="project" value="UniProtKB-KW"/>
</dbReference>
<dbReference type="RefSeq" id="WP_149334629.1">
    <property type="nucleotide sequence ID" value="NZ_BJJW01000009.1"/>
</dbReference>
<dbReference type="Gene3D" id="1.10.8.280">
    <property type="entry name" value="ABC transporter ATPase domain-like"/>
    <property type="match status" value="1"/>
</dbReference>
<evidence type="ECO:0000256" key="1">
    <source>
        <dbReference type="ARBA" id="ARBA00004496"/>
    </source>
</evidence>
<dbReference type="GO" id="GO:0003677">
    <property type="term" value="F:DNA binding"/>
    <property type="evidence" value="ECO:0007669"/>
    <property type="project" value="UniProtKB-KW"/>
</dbReference>
<accession>A0A5A5U2M6</accession>
<gene>
    <name evidence="15" type="primary">drrC</name>
    <name evidence="15" type="ORF">LCIT_15280</name>
</gene>
<keyword evidence="6" id="KW-0228">DNA excision</keyword>
<dbReference type="InterPro" id="IPR003439">
    <property type="entry name" value="ABC_transporter-like_ATP-bd"/>
</dbReference>
<dbReference type="EMBL" id="BJJW01000009">
    <property type="protein sequence ID" value="GDZ84286.1"/>
    <property type="molecule type" value="Genomic_DNA"/>
</dbReference>
<keyword evidence="4" id="KW-0547">Nucleotide-binding</keyword>
<evidence type="ECO:0000313" key="16">
    <source>
        <dbReference type="Proteomes" id="UP000323274"/>
    </source>
</evidence>
<keyword evidence="5" id="KW-0227">DNA damage</keyword>
<dbReference type="SMART" id="SM00382">
    <property type="entry name" value="AAA"/>
    <property type="match status" value="2"/>
</dbReference>
<evidence type="ECO:0000256" key="7">
    <source>
        <dbReference type="ARBA" id="ARBA00022840"/>
    </source>
</evidence>
<dbReference type="GO" id="GO:0005737">
    <property type="term" value="C:cytoplasm"/>
    <property type="evidence" value="ECO:0007669"/>
    <property type="project" value="UniProtKB-SubCell"/>
</dbReference>
<proteinExistence type="inferred from homology"/>